<dbReference type="Gene3D" id="1.10.8.640">
    <property type="entry name" value="Cytochrome C biogenesis protein"/>
    <property type="match status" value="1"/>
</dbReference>
<dbReference type="PANTHER" id="PTHR47870:SF1">
    <property type="entry name" value="CYTOCHROME C-TYPE BIOGENESIS PROTEIN CCMH"/>
    <property type="match status" value="1"/>
</dbReference>
<name>A0A2W5B4D1_9SPHN</name>
<dbReference type="GO" id="GO:0046872">
    <property type="term" value="F:metal ion binding"/>
    <property type="evidence" value="ECO:0007669"/>
    <property type="project" value="UniProtKB-KW"/>
</dbReference>
<keyword evidence="3 7" id="KW-0479">Metal-binding</keyword>
<feature type="transmembrane region" description="Helical" evidence="7">
    <location>
        <begin position="108"/>
        <end position="126"/>
    </location>
</feature>
<feature type="domain" description="CcmH/CycL/Ccl2/NrfF N-terminal" evidence="8">
    <location>
        <begin position="26"/>
        <end position="133"/>
    </location>
</feature>
<evidence type="ECO:0000256" key="7">
    <source>
        <dbReference type="RuleBase" id="RU364112"/>
    </source>
</evidence>
<evidence type="ECO:0000256" key="3">
    <source>
        <dbReference type="ARBA" id="ARBA00022723"/>
    </source>
</evidence>
<evidence type="ECO:0000256" key="4">
    <source>
        <dbReference type="ARBA" id="ARBA00022729"/>
    </source>
</evidence>
<keyword evidence="7" id="KW-0812">Transmembrane</keyword>
<dbReference type="EMBL" id="QFNF01000014">
    <property type="protein sequence ID" value="PZO78135.1"/>
    <property type="molecule type" value="Genomic_DNA"/>
</dbReference>
<evidence type="ECO:0000256" key="6">
    <source>
        <dbReference type="ARBA" id="ARBA00023004"/>
    </source>
</evidence>
<dbReference type="GO" id="GO:0005886">
    <property type="term" value="C:plasma membrane"/>
    <property type="evidence" value="ECO:0007669"/>
    <property type="project" value="TreeGrafter"/>
</dbReference>
<dbReference type="InterPro" id="IPR005616">
    <property type="entry name" value="CcmH/CycL/Ccl2/NrfF_N"/>
</dbReference>
<keyword evidence="5" id="KW-0201">Cytochrome c-type biogenesis</keyword>
<dbReference type="InterPro" id="IPR051263">
    <property type="entry name" value="C-type_cytochrome_biogenesis"/>
</dbReference>
<evidence type="ECO:0000256" key="5">
    <source>
        <dbReference type="ARBA" id="ARBA00022748"/>
    </source>
</evidence>
<sequence length="134" mass="14546">MRLLLPLSLLIAGPALAQSRVPPPALADTQLSDAGQERAAKALMETLRCLVCQGQSIADSDADMAADMRALVRQRIAAGERPDRVRDWLIERYGDYVSYDPPLSMATGPLWIAPILLLVVGGLLAARSLKRGRR</sequence>
<dbReference type="Proteomes" id="UP000248614">
    <property type="component" value="Unassembled WGS sequence"/>
</dbReference>
<feature type="signal peptide" evidence="7">
    <location>
        <begin position="1"/>
        <end position="17"/>
    </location>
</feature>
<gene>
    <name evidence="9" type="ORF">DI632_07430</name>
</gene>
<keyword evidence="7" id="KW-1133">Transmembrane helix</keyword>
<protein>
    <recommendedName>
        <fullName evidence="7">Cytochrome c-type biogenesis protein</fullName>
    </recommendedName>
</protein>
<comment type="function">
    <text evidence="7">Possible subunit of a heme lyase.</text>
</comment>
<keyword evidence="2 7" id="KW-0349">Heme</keyword>
<dbReference type="AlphaFoldDB" id="A0A2W5B4D1"/>
<keyword evidence="4 7" id="KW-0732">Signal</keyword>
<dbReference type="PANTHER" id="PTHR47870">
    <property type="entry name" value="CYTOCHROME C-TYPE BIOGENESIS PROTEIN CCMH"/>
    <property type="match status" value="1"/>
</dbReference>
<evidence type="ECO:0000313" key="9">
    <source>
        <dbReference type="EMBL" id="PZO78135.1"/>
    </source>
</evidence>
<reference evidence="9 10" key="1">
    <citation type="submission" date="2017-08" db="EMBL/GenBank/DDBJ databases">
        <title>Infants hospitalized years apart are colonized by the same room-sourced microbial strains.</title>
        <authorList>
            <person name="Brooks B."/>
            <person name="Olm M.R."/>
            <person name="Firek B.A."/>
            <person name="Baker R."/>
            <person name="Thomas B.C."/>
            <person name="Morowitz M.J."/>
            <person name="Banfield J.F."/>
        </authorList>
    </citation>
    <scope>NUCLEOTIDE SEQUENCE [LARGE SCALE GENOMIC DNA]</scope>
    <source>
        <strain evidence="9">S2_018_000_R3_110</strain>
    </source>
</reference>
<dbReference type="InterPro" id="IPR038297">
    <property type="entry name" value="CcmH/CycL/NrfF/Ccl2_sf"/>
</dbReference>
<dbReference type="CDD" id="cd16378">
    <property type="entry name" value="CcmH_N"/>
    <property type="match status" value="1"/>
</dbReference>
<evidence type="ECO:0000256" key="2">
    <source>
        <dbReference type="ARBA" id="ARBA00022617"/>
    </source>
</evidence>
<organism evidence="9 10">
    <name type="scientific">Sphingomonas hengshuiensis</name>
    <dbReference type="NCBI Taxonomy" id="1609977"/>
    <lineage>
        <taxon>Bacteria</taxon>
        <taxon>Pseudomonadati</taxon>
        <taxon>Pseudomonadota</taxon>
        <taxon>Alphaproteobacteria</taxon>
        <taxon>Sphingomonadales</taxon>
        <taxon>Sphingomonadaceae</taxon>
        <taxon>Sphingomonas</taxon>
    </lineage>
</organism>
<keyword evidence="6 7" id="KW-0408">Iron</keyword>
<comment type="caution">
    <text evidence="9">The sequence shown here is derived from an EMBL/GenBank/DDBJ whole genome shotgun (WGS) entry which is preliminary data.</text>
</comment>
<feature type="chain" id="PRO_5015798854" description="Cytochrome c-type biogenesis protein" evidence="7">
    <location>
        <begin position="18"/>
        <end position="134"/>
    </location>
</feature>
<dbReference type="GO" id="GO:0017004">
    <property type="term" value="P:cytochrome complex assembly"/>
    <property type="evidence" value="ECO:0007669"/>
    <property type="project" value="UniProtKB-KW"/>
</dbReference>
<evidence type="ECO:0000256" key="1">
    <source>
        <dbReference type="ARBA" id="ARBA00010342"/>
    </source>
</evidence>
<accession>A0A2W5B4D1</accession>
<comment type="similarity">
    <text evidence="1 7">Belongs to the CcmH/CycL/Ccl2/NrfF family.</text>
</comment>
<proteinExistence type="inferred from homology"/>
<evidence type="ECO:0000259" key="8">
    <source>
        <dbReference type="Pfam" id="PF03918"/>
    </source>
</evidence>
<keyword evidence="7" id="KW-0472">Membrane</keyword>
<dbReference type="Pfam" id="PF03918">
    <property type="entry name" value="CcmH"/>
    <property type="match status" value="1"/>
</dbReference>
<evidence type="ECO:0000313" key="10">
    <source>
        <dbReference type="Proteomes" id="UP000248614"/>
    </source>
</evidence>